<comment type="caution">
    <text evidence="8">The sequence shown here is derived from an EMBL/GenBank/DDBJ whole genome shotgun (WGS) entry which is preliminary data.</text>
</comment>
<gene>
    <name evidence="8" type="ORF">PanWU01x14_198850</name>
</gene>
<evidence type="ECO:0000259" key="6">
    <source>
        <dbReference type="Pfam" id="PF18052"/>
    </source>
</evidence>
<dbReference type="PRINTS" id="PR00364">
    <property type="entry name" value="DISEASERSIST"/>
</dbReference>
<dbReference type="InterPro" id="IPR027417">
    <property type="entry name" value="P-loop_NTPase"/>
</dbReference>
<organism evidence="8 9">
    <name type="scientific">Parasponia andersonii</name>
    <name type="common">Sponia andersonii</name>
    <dbReference type="NCBI Taxonomy" id="3476"/>
    <lineage>
        <taxon>Eukaryota</taxon>
        <taxon>Viridiplantae</taxon>
        <taxon>Streptophyta</taxon>
        <taxon>Embryophyta</taxon>
        <taxon>Tracheophyta</taxon>
        <taxon>Spermatophyta</taxon>
        <taxon>Magnoliopsida</taxon>
        <taxon>eudicotyledons</taxon>
        <taxon>Gunneridae</taxon>
        <taxon>Pentapetalae</taxon>
        <taxon>rosids</taxon>
        <taxon>fabids</taxon>
        <taxon>Rosales</taxon>
        <taxon>Cannabaceae</taxon>
        <taxon>Parasponia</taxon>
    </lineage>
</organism>
<dbReference type="Proteomes" id="UP000237105">
    <property type="component" value="Unassembled WGS sequence"/>
</dbReference>
<dbReference type="Gene3D" id="1.20.5.4130">
    <property type="match status" value="1"/>
</dbReference>
<keyword evidence="1" id="KW-0677">Repeat</keyword>
<dbReference type="PANTHER" id="PTHR36766:SF61">
    <property type="entry name" value="NB-ARC DOMAIN DISEASE RESISTANCE PROTEIN"/>
    <property type="match status" value="1"/>
</dbReference>
<dbReference type="Pfam" id="PF18052">
    <property type="entry name" value="Rx_N"/>
    <property type="match status" value="1"/>
</dbReference>
<dbReference type="EMBL" id="JXTB01000201">
    <property type="protein sequence ID" value="PON53888.1"/>
    <property type="molecule type" value="Genomic_DNA"/>
</dbReference>
<dbReference type="GO" id="GO:0005524">
    <property type="term" value="F:ATP binding"/>
    <property type="evidence" value="ECO:0007669"/>
    <property type="project" value="UniProtKB-KW"/>
</dbReference>
<dbReference type="OrthoDB" id="1145825at2759"/>
<dbReference type="Gene3D" id="1.10.8.430">
    <property type="entry name" value="Helical domain of apoptotic protease-activating factors"/>
    <property type="match status" value="1"/>
</dbReference>
<evidence type="ECO:0000256" key="4">
    <source>
        <dbReference type="ARBA" id="ARBA00022840"/>
    </source>
</evidence>
<evidence type="ECO:0000256" key="1">
    <source>
        <dbReference type="ARBA" id="ARBA00022737"/>
    </source>
</evidence>
<evidence type="ECO:0000313" key="9">
    <source>
        <dbReference type="Proteomes" id="UP000237105"/>
    </source>
</evidence>
<dbReference type="Gene3D" id="3.40.50.300">
    <property type="entry name" value="P-loop containing nucleotide triphosphate hydrolases"/>
    <property type="match status" value="1"/>
</dbReference>
<dbReference type="PANTHER" id="PTHR36766">
    <property type="entry name" value="PLANT BROAD-SPECTRUM MILDEW RESISTANCE PROTEIN RPW8"/>
    <property type="match status" value="1"/>
</dbReference>
<sequence>MSNIEKVVKDAEAKQAGNQRLSTWLRQLKEVFLDAEDVLDELECERLRRQVAETYGNIGGKVRRFFSSSNPPVFRSRLGYQIKEIRRRLAQIDVDKNQFNLTTQSEENSPTKYETHSFVPSSEIVGRDYDREQIIALLKEQNDQDLNISVIPICGIGGLGKTTLAKLVYSDESVTSHFDLRLWVHVSQDFDVPRITEQILTSVIFKEPESLTDDQVQENLQNCLRNKRFLLVLDDVWNESRSKWIELRNFLMDGAPGSKIIVTTRKDSVANIMGTVDAYNLKALALSDCLSLFKQYAFKEGQEEKHRNLVKIGEKIVENCKGVPLAVRTLGSLLFSKFDEKEWTYVRDNEIWKLGPDQENQVLAALQLSYNDLPSHLKQCFLYCSLFPKDCIFDRSRLIYLWMGHGVLQSPNRGNKSWEEIGDQYFNELQSRSFIQDDDMEEASGILASQRHKALDKPPKSVNNYNSNVFSKEWDRSLDVSSPLECHAM</sequence>
<evidence type="ECO:0000256" key="2">
    <source>
        <dbReference type="ARBA" id="ARBA00022741"/>
    </source>
</evidence>
<proteinExistence type="predicted"/>
<feature type="domain" description="NB-ARC" evidence="5">
    <location>
        <begin position="129"/>
        <end position="300"/>
    </location>
</feature>
<keyword evidence="9" id="KW-1185">Reference proteome</keyword>
<evidence type="ECO:0000259" key="7">
    <source>
        <dbReference type="Pfam" id="PF23559"/>
    </source>
</evidence>
<keyword evidence="2" id="KW-0547">Nucleotide-binding</keyword>
<evidence type="ECO:0000256" key="3">
    <source>
        <dbReference type="ARBA" id="ARBA00022821"/>
    </source>
</evidence>
<dbReference type="Pfam" id="PF00931">
    <property type="entry name" value="NB-ARC"/>
    <property type="match status" value="1"/>
</dbReference>
<evidence type="ECO:0000259" key="5">
    <source>
        <dbReference type="Pfam" id="PF00931"/>
    </source>
</evidence>
<keyword evidence="3" id="KW-0611">Plant defense</keyword>
<evidence type="ECO:0000313" key="8">
    <source>
        <dbReference type="EMBL" id="PON53888.1"/>
    </source>
</evidence>
<feature type="domain" description="Disease resistance N-terminal" evidence="6">
    <location>
        <begin position="1"/>
        <end position="54"/>
    </location>
</feature>
<dbReference type="InterPro" id="IPR002182">
    <property type="entry name" value="NB-ARC"/>
</dbReference>
<protein>
    <submittedName>
        <fullName evidence="8">NB-ARC domain containing protein</fullName>
    </submittedName>
</protein>
<dbReference type="AlphaFoldDB" id="A0A2P5BYK9"/>
<reference evidence="9" key="1">
    <citation type="submission" date="2016-06" db="EMBL/GenBank/DDBJ databases">
        <title>Parallel loss of symbiosis genes in relatives of nitrogen-fixing non-legume Parasponia.</title>
        <authorList>
            <person name="Van Velzen R."/>
            <person name="Holmer R."/>
            <person name="Bu F."/>
            <person name="Rutten L."/>
            <person name="Van Zeijl A."/>
            <person name="Liu W."/>
            <person name="Santuari L."/>
            <person name="Cao Q."/>
            <person name="Sharma T."/>
            <person name="Shen D."/>
            <person name="Roswanjaya Y."/>
            <person name="Wardhani T."/>
            <person name="Kalhor M.S."/>
            <person name="Jansen J."/>
            <person name="Van den Hoogen J."/>
            <person name="Gungor B."/>
            <person name="Hartog M."/>
            <person name="Hontelez J."/>
            <person name="Verver J."/>
            <person name="Yang W.-C."/>
            <person name="Schijlen E."/>
            <person name="Repin R."/>
            <person name="Schilthuizen M."/>
            <person name="Schranz E."/>
            <person name="Heidstra R."/>
            <person name="Miyata K."/>
            <person name="Fedorova E."/>
            <person name="Kohlen W."/>
            <person name="Bisseling T."/>
            <person name="Smit S."/>
            <person name="Geurts R."/>
        </authorList>
    </citation>
    <scope>NUCLEOTIDE SEQUENCE [LARGE SCALE GENOMIC DNA]</scope>
    <source>
        <strain evidence="9">cv. WU1-14</strain>
    </source>
</reference>
<dbReference type="GO" id="GO:0006952">
    <property type="term" value="P:defense response"/>
    <property type="evidence" value="ECO:0007669"/>
    <property type="project" value="UniProtKB-KW"/>
</dbReference>
<dbReference type="SUPFAM" id="SSF52540">
    <property type="entry name" value="P-loop containing nucleoside triphosphate hydrolases"/>
    <property type="match status" value="1"/>
</dbReference>
<dbReference type="Pfam" id="PF23559">
    <property type="entry name" value="WHD_DRP"/>
    <property type="match status" value="1"/>
</dbReference>
<keyword evidence="4" id="KW-0067">ATP-binding</keyword>
<dbReference type="GO" id="GO:0043531">
    <property type="term" value="F:ADP binding"/>
    <property type="evidence" value="ECO:0007669"/>
    <property type="project" value="InterPro"/>
</dbReference>
<accession>A0A2P5BYK9</accession>
<dbReference type="InterPro" id="IPR041118">
    <property type="entry name" value="Rx_N"/>
</dbReference>
<dbReference type="FunFam" id="1.10.10.10:FF:000322">
    <property type="entry name" value="Probable disease resistance protein At1g63360"/>
    <property type="match status" value="1"/>
</dbReference>
<dbReference type="FunFam" id="3.40.50.300:FF:001091">
    <property type="entry name" value="Probable disease resistance protein At1g61300"/>
    <property type="match status" value="1"/>
</dbReference>
<feature type="domain" description="Disease resistance protein winged helix" evidence="7">
    <location>
        <begin position="386"/>
        <end position="439"/>
    </location>
</feature>
<dbReference type="InterPro" id="IPR042197">
    <property type="entry name" value="Apaf_helical"/>
</dbReference>
<name>A0A2P5BYK9_PARAD</name>
<dbReference type="InterPro" id="IPR058922">
    <property type="entry name" value="WHD_DRP"/>
</dbReference>